<name>A0A8J6QF41_9FLAO</name>
<sequence>MKETVRHSSDLRKLITLERKMNYKELKGNVFIDTLNNHYSISTDASTGYMLDFEFEKVKGKYILIGVHP</sequence>
<gene>
    <name evidence="1" type="ORF">ICJ83_01735</name>
</gene>
<keyword evidence="2" id="KW-1185">Reference proteome</keyword>
<evidence type="ECO:0000313" key="1">
    <source>
        <dbReference type="EMBL" id="MBD0830844.1"/>
    </source>
</evidence>
<dbReference type="EMBL" id="JACVXB010000001">
    <property type="protein sequence ID" value="MBD0830844.1"/>
    <property type="molecule type" value="Genomic_DNA"/>
</dbReference>
<organism evidence="1 2">
    <name type="scientific">Aestuariibaculum sediminum</name>
    <dbReference type="NCBI Taxonomy" id="2770637"/>
    <lineage>
        <taxon>Bacteria</taxon>
        <taxon>Pseudomonadati</taxon>
        <taxon>Bacteroidota</taxon>
        <taxon>Flavobacteriia</taxon>
        <taxon>Flavobacteriales</taxon>
        <taxon>Flavobacteriaceae</taxon>
    </lineage>
</organism>
<accession>A0A8J6QF41</accession>
<dbReference type="AlphaFoldDB" id="A0A8J6QF41"/>
<evidence type="ECO:0000313" key="2">
    <source>
        <dbReference type="Proteomes" id="UP000600588"/>
    </source>
</evidence>
<protein>
    <submittedName>
        <fullName evidence="1">Uncharacterized protein</fullName>
    </submittedName>
</protein>
<reference evidence="1 2" key="1">
    <citation type="submission" date="2020-09" db="EMBL/GenBank/DDBJ databases">
        <title>TT11 complete genome.</title>
        <authorList>
            <person name="Wu Z."/>
        </authorList>
    </citation>
    <scope>NUCLEOTIDE SEQUENCE [LARGE SCALE GENOMIC DNA]</scope>
    <source>
        <strain evidence="1 2">TT11</strain>
    </source>
</reference>
<comment type="caution">
    <text evidence="1">The sequence shown here is derived from an EMBL/GenBank/DDBJ whole genome shotgun (WGS) entry which is preliminary data.</text>
</comment>
<proteinExistence type="predicted"/>
<dbReference type="Proteomes" id="UP000600588">
    <property type="component" value="Unassembled WGS sequence"/>
</dbReference>
<dbReference type="RefSeq" id="WP_188228629.1">
    <property type="nucleotide sequence ID" value="NZ_JACVXB010000001.1"/>
</dbReference>